<keyword evidence="2" id="KW-1185">Reference proteome</keyword>
<accession>A0ABR4A3P7</accession>
<dbReference type="EMBL" id="JBEFKJ010000020">
    <property type="protein sequence ID" value="KAL2040544.1"/>
    <property type="molecule type" value="Genomic_DNA"/>
</dbReference>
<comment type="caution">
    <text evidence="1">The sequence shown here is derived from an EMBL/GenBank/DDBJ whole genome shotgun (WGS) entry which is preliminary data.</text>
</comment>
<name>A0ABR4A3P7_9LECA</name>
<reference evidence="1 2" key="1">
    <citation type="submission" date="2024-09" db="EMBL/GenBank/DDBJ databases">
        <title>Rethinking Asexuality: The Enigmatic Case of Functional Sexual Genes in Lepraria (Stereocaulaceae).</title>
        <authorList>
            <person name="Doellman M."/>
            <person name="Sun Y."/>
            <person name="Barcenas-Pena A."/>
            <person name="Lumbsch H.T."/>
            <person name="Grewe F."/>
        </authorList>
    </citation>
    <scope>NUCLEOTIDE SEQUENCE [LARGE SCALE GENOMIC DNA]</scope>
    <source>
        <strain evidence="1 2">Mercado 3170</strain>
    </source>
</reference>
<dbReference type="Proteomes" id="UP001590950">
    <property type="component" value="Unassembled WGS sequence"/>
</dbReference>
<sequence>MGRLYERLIKQYLDTKQVLRLDDVWRCWTSDIIVDYCSERDYHCAEQARFRAFFTDAIVGVIEPVHHVTHSPWVIKLVNLLPKPTIKFLQPGIASVIESKKEMTNQIVNVKRRAHARATGKSRDTVFGALV</sequence>
<evidence type="ECO:0000313" key="1">
    <source>
        <dbReference type="EMBL" id="KAL2040544.1"/>
    </source>
</evidence>
<evidence type="ECO:0000313" key="2">
    <source>
        <dbReference type="Proteomes" id="UP001590950"/>
    </source>
</evidence>
<proteinExistence type="predicted"/>
<organism evidence="1 2">
    <name type="scientific">Stereocaulon virgatum</name>
    <dbReference type="NCBI Taxonomy" id="373712"/>
    <lineage>
        <taxon>Eukaryota</taxon>
        <taxon>Fungi</taxon>
        <taxon>Dikarya</taxon>
        <taxon>Ascomycota</taxon>
        <taxon>Pezizomycotina</taxon>
        <taxon>Lecanoromycetes</taxon>
        <taxon>OSLEUM clade</taxon>
        <taxon>Lecanoromycetidae</taxon>
        <taxon>Lecanorales</taxon>
        <taxon>Lecanorineae</taxon>
        <taxon>Stereocaulaceae</taxon>
        <taxon>Stereocaulon</taxon>
    </lineage>
</organism>
<gene>
    <name evidence="1" type="ORF">N7G274_006523</name>
</gene>
<protein>
    <submittedName>
        <fullName evidence="1">Uncharacterized protein</fullName>
    </submittedName>
</protein>